<name>A0ABN2ERI9_9ACTN</name>
<keyword evidence="2" id="KW-1185">Reference proteome</keyword>
<accession>A0ABN2ERI9</accession>
<gene>
    <name evidence="1" type="ORF">GCM10009733_007960</name>
</gene>
<dbReference type="EMBL" id="BAAAMU010000003">
    <property type="protein sequence ID" value="GAA1614184.1"/>
    <property type="molecule type" value="Genomic_DNA"/>
</dbReference>
<evidence type="ECO:0000313" key="2">
    <source>
        <dbReference type="Proteomes" id="UP001500064"/>
    </source>
</evidence>
<proteinExistence type="predicted"/>
<comment type="caution">
    <text evidence="1">The sequence shown here is derived from an EMBL/GenBank/DDBJ whole genome shotgun (WGS) entry which is preliminary data.</text>
</comment>
<protein>
    <submittedName>
        <fullName evidence="1">Uncharacterized protein</fullName>
    </submittedName>
</protein>
<sequence length="83" mass="9321">MTSEASISERSSVGARLALVESDYPGWEITYTYDGPEWKAVLRRRVTEQMRNLGIVEEIIEADPIDLVAALASQVRRLALVRT</sequence>
<organism evidence="1 2">
    <name type="scientific">Nonomuraea maheshkhaliensis</name>
    <dbReference type="NCBI Taxonomy" id="419590"/>
    <lineage>
        <taxon>Bacteria</taxon>
        <taxon>Bacillati</taxon>
        <taxon>Actinomycetota</taxon>
        <taxon>Actinomycetes</taxon>
        <taxon>Streptosporangiales</taxon>
        <taxon>Streptosporangiaceae</taxon>
        <taxon>Nonomuraea</taxon>
    </lineage>
</organism>
<dbReference type="Proteomes" id="UP001500064">
    <property type="component" value="Unassembled WGS sequence"/>
</dbReference>
<evidence type="ECO:0000313" key="1">
    <source>
        <dbReference type="EMBL" id="GAA1614184.1"/>
    </source>
</evidence>
<reference evidence="1 2" key="1">
    <citation type="journal article" date="2019" name="Int. J. Syst. Evol. Microbiol.">
        <title>The Global Catalogue of Microorganisms (GCM) 10K type strain sequencing project: providing services to taxonomists for standard genome sequencing and annotation.</title>
        <authorList>
            <consortium name="The Broad Institute Genomics Platform"/>
            <consortium name="The Broad Institute Genome Sequencing Center for Infectious Disease"/>
            <person name="Wu L."/>
            <person name="Ma J."/>
        </authorList>
    </citation>
    <scope>NUCLEOTIDE SEQUENCE [LARGE SCALE GENOMIC DNA]</scope>
    <source>
        <strain evidence="1 2">JCM 13929</strain>
    </source>
</reference>